<dbReference type="EMBL" id="GGEC01092071">
    <property type="protein sequence ID" value="MBX72555.1"/>
    <property type="molecule type" value="Transcribed_RNA"/>
</dbReference>
<sequence length="55" mass="6176">MVQDKRKIASVSISDQASKRFSKGSFRRNICQLFISLLFNFLMILASLGLPSPSQ</sequence>
<feature type="transmembrane region" description="Helical" evidence="1">
    <location>
        <begin position="30"/>
        <end position="50"/>
    </location>
</feature>
<name>A0A2P2R006_RHIMU</name>
<keyword evidence="1" id="KW-1133">Transmembrane helix</keyword>
<keyword evidence="1" id="KW-0812">Transmembrane</keyword>
<protein>
    <submittedName>
        <fullName evidence="2">Uncharacterized protein</fullName>
    </submittedName>
</protein>
<proteinExistence type="predicted"/>
<evidence type="ECO:0000256" key="1">
    <source>
        <dbReference type="SAM" id="Phobius"/>
    </source>
</evidence>
<organism evidence="2">
    <name type="scientific">Rhizophora mucronata</name>
    <name type="common">Asiatic mangrove</name>
    <dbReference type="NCBI Taxonomy" id="61149"/>
    <lineage>
        <taxon>Eukaryota</taxon>
        <taxon>Viridiplantae</taxon>
        <taxon>Streptophyta</taxon>
        <taxon>Embryophyta</taxon>
        <taxon>Tracheophyta</taxon>
        <taxon>Spermatophyta</taxon>
        <taxon>Magnoliopsida</taxon>
        <taxon>eudicotyledons</taxon>
        <taxon>Gunneridae</taxon>
        <taxon>Pentapetalae</taxon>
        <taxon>rosids</taxon>
        <taxon>fabids</taxon>
        <taxon>Malpighiales</taxon>
        <taxon>Rhizophoraceae</taxon>
        <taxon>Rhizophora</taxon>
    </lineage>
</organism>
<accession>A0A2P2R006</accession>
<reference evidence="2" key="1">
    <citation type="submission" date="2018-02" db="EMBL/GenBank/DDBJ databases">
        <title>Rhizophora mucronata_Transcriptome.</title>
        <authorList>
            <person name="Meera S.P."/>
            <person name="Sreeshan A."/>
            <person name="Augustine A."/>
        </authorList>
    </citation>
    <scope>NUCLEOTIDE SEQUENCE</scope>
    <source>
        <tissue evidence="2">Leaf</tissue>
    </source>
</reference>
<dbReference type="AlphaFoldDB" id="A0A2P2R006"/>
<keyword evidence="1" id="KW-0472">Membrane</keyword>
<evidence type="ECO:0000313" key="2">
    <source>
        <dbReference type="EMBL" id="MBX72555.1"/>
    </source>
</evidence>